<dbReference type="InterPro" id="IPR032466">
    <property type="entry name" value="Metal_Hydrolase"/>
</dbReference>
<comment type="caution">
    <text evidence="3">The sequence shown here is derived from an EMBL/GenBank/DDBJ whole genome shotgun (WGS) entry which is preliminary data.</text>
</comment>
<dbReference type="AlphaFoldDB" id="A0A9X3SC07"/>
<evidence type="ECO:0000313" key="4">
    <source>
        <dbReference type="Proteomes" id="UP001147653"/>
    </source>
</evidence>
<evidence type="ECO:0000259" key="2">
    <source>
        <dbReference type="Pfam" id="PF04909"/>
    </source>
</evidence>
<keyword evidence="1" id="KW-0456">Lyase</keyword>
<proteinExistence type="predicted"/>
<organism evidence="3 4">
    <name type="scientific">Solirubrobacter phytolaccae</name>
    <dbReference type="NCBI Taxonomy" id="1404360"/>
    <lineage>
        <taxon>Bacteria</taxon>
        <taxon>Bacillati</taxon>
        <taxon>Actinomycetota</taxon>
        <taxon>Thermoleophilia</taxon>
        <taxon>Solirubrobacterales</taxon>
        <taxon>Solirubrobacteraceae</taxon>
        <taxon>Solirubrobacter</taxon>
    </lineage>
</organism>
<name>A0A9X3SC07_9ACTN</name>
<dbReference type="InterPro" id="IPR032465">
    <property type="entry name" value="ACMSD"/>
</dbReference>
<evidence type="ECO:0000313" key="3">
    <source>
        <dbReference type="EMBL" id="MDA0184146.1"/>
    </source>
</evidence>
<gene>
    <name evidence="3" type="ORF">OJ997_27805</name>
</gene>
<dbReference type="InterPro" id="IPR006680">
    <property type="entry name" value="Amidohydro-rel"/>
</dbReference>
<sequence>MLDIDAILRPWWDSIQAAHGPLELYDAHTHIGQNDPDGFKQTPEELIDVMTRADARAVTFPMHEPDGYRGPNDAAIAAAASSDRLEAFCRLDPRDHPAEEARRCLDAGAVGIKLHPRAEQFGMDEPGVREIITIAHERKVPVLIHAGRGIPALGQTTVALSSEFPDARLILAHGAISDLAWLWHVLPEHRNVFIDTSWWNPADLIALFALVDPSHIVWASDSPYGLPITAAFTHARCALQAGVSDEALRSIMGGQMARLVAGEDPAWAGSAPGAVEPALHPLLDRIVTHLITAMGRAFGQTDPDESIALARLACAVGDDAPHADVAGATLELLDLFREHLAPPPPGRPFPAAARFLIAALTVARTPTVPLPDAFHVPPPSRDEAES</sequence>
<dbReference type="Gene3D" id="3.20.20.140">
    <property type="entry name" value="Metal-dependent hydrolases"/>
    <property type="match status" value="1"/>
</dbReference>
<protein>
    <submittedName>
        <fullName evidence="3">Amidohydrolase family protein</fullName>
    </submittedName>
</protein>
<dbReference type="Proteomes" id="UP001147653">
    <property type="component" value="Unassembled WGS sequence"/>
</dbReference>
<feature type="domain" description="Amidohydrolase-related" evidence="2">
    <location>
        <begin position="54"/>
        <end position="254"/>
    </location>
</feature>
<dbReference type="GO" id="GO:0019748">
    <property type="term" value="P:secondary metabolic process"/>
    <property type="evidence" value="ECO:0007669"/>
    <property type="project" value="TreeGrafter"/>
</dbReference>
<dbReference type="RefSeq" id="WP_270028564.1">
    <property type="nucleotide sequence ID" value="NZ_JAPDDP010000069.1"/>
</dbReference>
<dbReference type="SUPFAM" id="SSF51556">
    <property type="entry name" value="Metallo-dependent hydrolases"/>
    <property type="match status" value="1"/>
</dbReference>
<dbReference type="GO" id="GO:0016831">
    <property type="term" value="F:carboxy-lyase activity"/>
    <property type="evidence" value="ECO:0007669"/>
    <property type="project" value="InterPro"/>
</dbReference>
<evidence type="ECO:0000256" key="1">
    <source>
        <dbReference type="ARBA" id="ARBA00023239"/>
    </source>
</evidence>
<dbReference type="PANTHER" id="PTHR21240">
    <property type="entry name" value="2-AMINO-3-CARBOXYLMUCONATE-6-SEMIALDEHYDE DECARBOXYLASE"/>
    <property type="match status" value="1"/>
</dbReference>
<dbReference type="GO" id="GO:0016787">
    <property type="term" value="F:hydrolase activity"/>
    <property type="evidence" value="ECO:0007669"/>
    <property type="project" value="InterPro"/>
</dbReference>
<keyword evidence="4" id="KW-1185">Reference proteome</keyword>
<reference evidence="3" key="1">
    <citation type="submission" date="2022-10" db="EMBL/GenBank/DDBJ databases">
        <title>The WGS of Solirubrobacter phytolaccae KCTC 29190.</title>
        <authorList>
            <person name="Jiang Z."/>
        </authorList>
    </citation>
    <scope>NUCLEOTIDE SEQUENCE</scope>
    <source>
        <strain evidence="3">KCTC 29190</strain>
    </source>
</reference>
<dbReference type="PANTHER" id="PTHR21240:SF28">
    <property type="entry name" value="ISO-OROTATE DECARBOXYLASE (EUROFUNG)"/>
    <property type="match status" value="1"/>
</dbReference>
<dbReference type="Pfam" id="PF04909">
    <property type="entry name" value="Amidohydro_2"/>
    <property type="match status" value="1"/>
</dbReference>
<dbReference type="EMBL" id="JAPDDP010000069">
    <property type="protein sequence ID" value="MDA0184146.1"/>
    <property type="molecule type" value="Genomic_DNA"/>
</dbReference>
<dbReference type="GO" id="GO:0005737">
    <property type="term" value="C:cytoplasm"/>
    <property type="evidence" value="ECO:0007669"/>
    <property type="project" value="TreeGrafter"/>
</dbReference>
<accession>A0A9X3SC07</accession>